<evidence type="ECO:0000256" key="6">
    <source>
        <dbReference type="ARBA" id="ARBA00022918"/>
    </source>
</evidence>
<evidence type="ECO:0000313" key="12">
    <source>
        <dbReference type="Proteomes" id="UP001163255"/>
    </source>
</evidence>
<evidence type="ECO:0000256" key="5">
    <source>
        <dbReference type="ARBA" id="ARBA00022842"/>
    </source>
</evidence>
<gene>
    <name evidence="11" type="ORF">NX720_20415</name>
</gene>
<dbReference type="InterPro" id="IPR043502">
    <property type="entry name" value="DNA/RNA_pol_sf"/>
</dbReference>
<dbReference type="PANTHER" id="PTHR34047">
    <property type="entry name" value="NUCLEAR INTRON MATURASE 1, MITOCHONDRIAL-RELATED"/>
    <property type="match status" value="1"/>
</dbReference>
<dbReference type="PROSITE" id="PS50878">
    <property type="entry name" value="RT_POL"/>
    <property type="match status" value="1"/>
</dbReference>
<name>A0ABY6GR29_9GAMM</name>
<keyword evidence="6 11" id="KW-0695">RNA-directed DNA polymerase</keyword>
<dbReference type="InterPro" id="IPR000123">
    <property type="entry name" value="Reverse_transcriptase_msDNA"/>
</dbReference>
<dbReference type="InterPro" id="IPR051083">
    <property type="entry name" value="GrpII_Intron_Splice-Mob/Def"/>
</dbReference>
<keyword evidence="5" id="KW-0460">Magnesium</keyword>
<dbReference type="Proteomes" id="UP001163255">
    <property type="component" value="Chromosome"/>
</dbReference>
<keyword evidence="7" id="KW-0051">Antiviral defense</keyword>
<keyword evidence="12" id="KW-1185">Reference proteome</keyword>
<dbReference type="RefSeq" id="WP_262597101.1">
    <property type="nucleotide sequence ID" value="NZ_CP103300.1"/>
</dbReference>
<sequence>MTKKTYRDKPYYDSTGVGSLGTIAKMLDVRLEVLQSLCSDQEKHYHSFELVTNSGNKNKTRQIHEPKHLLKKVQKRINSRIFTNVKFPPYLQGGIKDEDNPRDYYANALAHINPQFVLSLDISNFYDNIKIEHVVKVFQQLCHFSPQVAELLAKLVTYNDTVPQGAVTSSYIANLVFFENEYKIVSRLRQQGFIYTRLLDDVAISAKKKITQDKKERIIKDVAKMATKSGVCINDKKTRFATKNTKDGLMEVTGLWVNHKQPKCLKKERQKVRTSVFQCEQEYKKNSTSEKFHKLWNRASGRVAKICRVGHPQAAKLRARLDKILPTYNDTEIKKMQIDLAGLKRVSASKRNHYGYIKRVNKLIYMCGILSRTHKKLAKSMRDTAKGLKPISTYEEFWEV</sequence>
<dbReference type="Pfam" id="PF00078">
    <property type="entry name" value="RVT_1"/>
    <property type="match status" value="1"/>
</dbReference>
<proteinExistence type="inferred from homology"/>
<keyword evidence="2" id="KW-0808">Transferase</keyword>
<dbReference type="GO" id="GO:0003964">
    <property type="term" value="F:RNA-directed DNA polymerase activity"/>
    <property type="evidence" value="ECO:0007669"/>
    <property type="project" value="UniProtKB-KW"/>
</dbReference>
<dbReference type="EMBL" id="CP103300">
    <property type="protein sequence ID" value="UYM15201.1"/>
    <property type="molecule type" value="Genomic_DNA"/>
</dbReference>
<organism evidence="11 12">
    <name type="scientific">Endozoicomonas euniceicola</name>
    <dbReference type="NCBI Taxonomy" id="1234143"/>
    <lineage>
        <taxon>Bacteria</taxon>
        <taxon>Pseudomonadati</taxon>
        <taxon>Pseudomonadota</taxon>
        <taxon>Gammaproteobacteria</taxon>
        <taxon>Oceanospirillales</taxon>
        <taxon>Endozoicomonadaceae</taxon>
        <taxon>Endozoicomonas</taxon>
    </lineage>
</organism>
<dbReference type="EC" id="2.7.7.49" evidence="1"/>
<evidence type="ECO:0000256" key="7">
    <source>
        <dbReference type="ARBA" id="ARBA00023118"/>
    </source>
</evidence>
<keyword evidence="4" id="KW-0479">Metal-binding</keyword>
<evidence type="ECO:0000256" key="1">
    <source>
        <dbReference type="ARBA" id="ARBA00012493"/>
    </source>
</evidence>
<dbReference type="CDD" id="cd03487">
    <property type="entry name" value="RT_Bac_retron_II"/>
    <property type="match status" value="1"/>
</dbReference>
<evidence type="ECO:0000256" key="3">
    <source>
        <dbReference type="ARBA" id="ARBA00022695"/>
    </source>
</evidence>
<dbReference type="InterPro" id="IPR000477">
    <property type="entry name" value="RT_dom"/>
</dbReference>
<dbReference type="PRINTS" id="PR00866">
    <property type="entry name" value="RNADNAPOLMS"/>
</dbReference>
<evidence type="ECO:0000256" key="9">
    <source>
        <dbReference type="ARBA" id="ARBA00048173"/>
    </source>
</evidence>
<comment type="similarity">
    <text evidence="8">Belongs to the bacterial reverse transcriptase family.</text>
</comment>
<evidence type="ECO:0000256" key="4">
    <source>
        <dbReference type="ARBA" id="ARBA00022723"/>
    </source>
</evidence>
<evidence type="ECO:0000313" key="11">
    <source>
        <dbReference type="EMBL" id="UYM15201.1"/>
    </source>
</evidence>
<dbReference type="SUPFAM" id="SSF56672">
    <property type="entry name" value="DNA/RNA polymerases"/>
    <property type="match status" value="1"/>
</dbReference>
<evidence type="ECO:0000259" key="10">
    <source>
        <dbReference type="PROSITE" id="PS50878"/>
    </source>
</evidence>
<protein>
    <recommendedName>
        <fullName evidence="1">RNA-directed DNA polymerase</fullName>
        <ecNumber evidence="1">2.7.7.49</ecNumber>
    </recommendedName>
</protein>
<feature type="domain" description="Reverse transcriptase" evidence="10">
    <location>
        <begin position="1"/>
        <end position="257"/>
    </location>
</feature>
<evidence type="ECO:0000256" key="8">
    <source>
        <dbReference type="ARBA" id="ARBA00034120"/>
    </source>
</evidence>
<accession>A0ABY6GR29</accession>
<keyword evidence="3" id="KW-0548">Nucleotidyltransferase</keyword>
<evidence type="ECO:0000256" key="2">
    <source>
        <dbReference type="ARBA" id="ARBA00022679"/>
    </source>
</evidence>
<comment type="catalytic activity">
    <reaction evidence="9">
        <text>DNA(n) + a 2'-deoxyribonucleoside 5'-triphosphate = DNA(n+1) + diphosphate</text>
        <dbReference type="Rhea" id="RHEA:22508"/>
        <dbReference type="Rhea" id="RHEA-COMP:17339"/>
        <dbReference type="Rhea" id="RHEA-COMP:17340"/>
        <dbReference type="ChEBI" id="CHEBI:33019"/>
        <dbReference type="ChEBI" id="CHEBI:61560"/>
        <dbReference type="ChEBI" id="CHEBI:173112"/>
        <dbReference type="EC" id="2.7.7.49"/>
    </reaction>
</comment>
<reference evidence="11" key="1">
    <citation type="submission" date="2022-10" db="EMBL/GenBank/DDBJ databases">
        <title>Completed Genome Sequence of two octocoral isolated bacterium, Endozoicomonas euniceicola EF212T and Endozoicomonas gorgoniicola PS125T.</title>
        <authorList>
            <person name="Chiou Y.-J."/>
            <person name="Chen Y.-H."/>
        </authorList>
    </citation>
    <scope>NUCLEOTIDE SEQUENCE</scope>
    <source>
        <strain evidence="11">EF212</strain>
    </source>
</reference>